<dbReference type="PROSITE" id="PS50920">
    <property type="entry name" value="SOLCAR"/>
    <property type="match status" value="1"/>
</dbReference>
<dbReference type="EMBL" id="MCFF01000001">
    <property type="protein sequence ID" value="ORZ29009.1"/>
    <property type="molecule type" value="Genomic_DNA"/>
</dbReference>
<evidence type="ECO:0000256" key="1">
    <source>
        <dbReference type="ARBA" id="ARBA00004141"/>
    </source>
</evidence>
<dbReference type="InterPro" id="IPR023395">
    <property type="entry name" value="MCP_dom_sf"/>
</dbReference>
<feature type="compositionally biased region" description="Pro residues" evidence="8">
    <location>
        <begin position="1"/>
        <end position="12"/>
    </location>
</feature>
<comment type="subcellular location">
    <subcellularLocation>
        <location evidence="1">Membrane</location>
        <topology evidence="1">Multi-pass membrane protein</topology>
    </subcellularLocation>
</comment>
<dbReference type="SUPFAM" id="SSF103506">
    <property type="entry name" value="Mitochondrial carrier"/>
    <property type="match status" value="1"/>
</dbReference>
<evidence type="ECO:0000256" key="5">
    <source>
        <dbReference type="ARBA" id="ARBA00023136"/>
    </source>
</evidence>
<dbReference type="GO" id="GO:0016020">
    <property type="term" value="C:membrane"/>
    <property type="evidence" value="ECO:0007669"/>
    <property type="project" value="UniProtKB-SubCell"/>
</dbReference>
<dbReference type="InterPro" id="IPR018108">
    <property type="entry name" value="MCP_transmembrane"/>
</dbReference>
<keyword evidence="4" id="KW-1133">Transmembrane helix</keyword>
<feature type="region of interest" description="Disordered" evidence="8">
    <location>
        <begin position="1"/>
        <end position="25"/>
    </location>
</feature>
<dbReference type="RefSeq" id="XP_021886682.1">
    <property type="nucleotide sequence ID" value="XM_022021242.1"/>
</dbReference>
<gene>
    <name evidence="9" type="ORF">BCR41DRAFT_316509</name>
</gene>
<sequence length="497" mass="56577">MTSPFNYPPPGGAPNANSTLSPLRPFYGTQLDSPLQSYYQHTAQLEHDLANTHEVDPDSQAATKELLRYGLLKYFTLALASPFEVAQILMQVEYSPTDERDDTVNDCLDTAEQERYDEEFRRAQEAAEEEEFFENESESDGYYSNSAHTGHFPSPRSNVNKLDPNSAVFKERKLFDQSGYLIRDDVYDEDLRPAFQLAPINGGVYSVMKALFNHPTEGLFSLWKGQYTNWLYEILHLFAQPTLEATLNDTFDLYDDAIPLVHLDRVGPNIATLVASHVVVGFILSPLELVRTRLIVQTADPKQRKYTSMLNCISTIISEEGFTALWGGVNLLPTLLYHTINPLLTNCIPLVIDRVFKISAEDSPSLYSVAELGLEVLDLLIRSPLETVRRRLQIQIQAKIPGKRYETVVETRKRPYSGIKDCLYKIVQEEGGKPRRRRRSRKQIEDGDEADKPKIPWYGVWRVRRLYTGLGMFLTGNLVMFAVSTTSNLNTESLEDW</sequence>
<dbReference type="PANTHER" id="PTHR24089">
    <property type="entry name" value="SOLUTE CARRIER FAMILY 25"/>
    <property type="match status" value="1"/>
</dbReference>
<dbReference type="FunCoup" id="A0A1Y2H376">
    <property type="interactions" value="36"/>
</dbReference>
<keyword evidence="10" id="KW-1185">Reference proteome</keyword>
<evidence type="ECO:0000256" key="6">
    <source>
        <dbReference type="PROSITE-ProRule" id="PRU00282"/>
    </source>
</evidence>
<dbReference type="Pfam" id="PF00153">
    <property type="entry name" value="Mito_carr"/>
    <property type="match status" value="1"/>
</dbReference>
<feature type="repeat" description="Solcar" evidence="6">
    <location>
        <begin position="263"/>
        <end position="354"/>
    </location>
</feature>
<comment type="caution">
    <text evidence="9">The sequence shown here is derived from an EMBL/GenBank/DDBJ whole genome shotgun (WGS) entry which is preliminary data.</text>
</comment>
<dbReference type="OrthoDB" id="77989at2759"/>
<dbReference type="InParanoid" id="A0A1Y2H376"/>
<keyword evidence="3" id="KW-0677">Repeat</keyword>
<dbReference type="AlphaFoldDB" id="A0A1Y2H376"/>
<proteinExistence type="inferred from homology"/>
<evidence type="ECO:0000256" key="3">
    <source>
        <dbReference type="ARBA" id="ARBA00022737"/>
    </source>
</evidence>
<evidence type="ECO:0000256" key="4">
    <source>
        <dbReference type="ARBA" id="ARBA00022989"/>
    </source>
</evidence>
<comment type="similarity">
    <text evidence="7">Belongs to the mitochondrial carrier (TC 2.A.29) family.</text>
</comment>
<evidence type="ECO:0000256" key="7">
    <source>
        <dbReference type="RuleBase" id="RU000488"/>
    </source>
</evidence>
<keyword evidence="7" id="KW-0813">Transport</keyword>
<accession>A0A1Y2H376</accession>
<keyword evidence="5 6" id="KW-0472">Membrane</keyword>
<evidence type="ECO:0000256" key="8">
    <source>
        <dbReference type="SAM" id="MobiDB-lite"/>
    </source>
</evidence>
<dbReference type="Proteomes" id="UP000193648">
    <property type="component" value="Unassembled WGS sequence"/>
</dbReference>
<evidence type="ECO:0000313" key="9">
    <source>
        <dbReference type="EMBL" id="ORZ29009.1"/>
    </source>
</evidence>
<protein>
    <submittedName>
        <fullName evidence="9">Mitochondrial carrier domain-containing protein</fullName>
    </submittedName>
</protein>
<evidence type="ECO:0000313" key="10">
    <source>
        <dbReference type="Proteomes" id="UP000193648"/>
    </source>
</evidence>
<dbReference type="STRING" id="64571.A0A1Y2H376"/>
<evidence type="ECO:0000256" key="2">
    <source>
        <dbReference type="ARBA" id="ARBA00022692"/>
    </source>
</evidence>
<organism evidence="9 10">
    <name type="scientific">Lobosporangium transversale</name>
    <dbReference type="NCBI Taxonomy" id="64571"/>
    <lineage>
        <taxon>Eukaryota</taxon>
        <taxon>Fungi</taxon>
        <taxon>Fungi incertae sedis</taxon>
        <taxon>Mucoromycota</taxon>
        <taxon>Mortierellomycotina</taxon>
        <taxon>Mortierellomycetes</taxon>
        <taxon>Mortierellales</taxon>
        <taxon>Mortierellaceae</taxon>
        <taxon>Lobosporangium</taxon>
    </lineage>
</organism>
<dbReference type="Gene3D" id="1.50.40.10">
    <property type="entry name" value="Mitochondrial carrier domain"/>
    <property type="match status" value="1"/>
</dbReference>
<keyword evidence="2 6" id="KW-0812">Transmembrane</keyword>
<dbReference type="GeneID" id="33563086"/>
<reference evidence="9 10" key="1">
    <citation type="submission" date="2016-07" db="EMBL/GenBank/DDBJ databases">
        <title>Pervasive Adenine N6-methylation of Active Genes in Fungi.</title>
        <authorList>
            <consortium name="DOE Joint Genome Institute"/>
            <person name="Mondo S.J."/>
            <person name="Dannebaum R.O."/>
            <person name="Kuo R.C."/>
            <person name="Labutti K."/>
            <person name="Haridas S."/>
            <person name="Kuo A."/>
            <person name="Salamov A."/>
            <person name="Ahrendt S.R."/>
            <person name="Lipzen A."/>
            <person name="Sullivan W."/>
            <person name="Andreopoulos W.B."/>
            <person name="Clum A."/>
            <person name="Lindquist E."/>
            <person name="Daum C."/>
            <person name="Ramamoorthy G.K."/>
            <person name="Gryganskyi A."/>
            <person name="Culley D."/>
            <person name="Magnuson J.K."/>
            <person name="James T.Y."/>
            <person name="O'Malley M.A."/>
            <person name="Stajich J.E."/>
            <person name="Spatafora J.W."/>
            <person name="Visel A."/>
            <person name="Grigoriev I.V."/>
        </authorList>
    </citation>
    <scope>NUCLEOTIDE SEQUENCE [LARGE SCALE GENOMIC DNA]</scope>
    <source>
        <strain evidence="9 10">NRRL 3116</strain>
    </source>
</reference>
<name>A0A1Y2H376_9FUNG</name>